<protein>
    <recommendedName>
        <fullName evidence="4">Translational regulator CsrA</fullName>
    </recommendedName>
</protein>
<dbReference type="AlphaFoldDB" id="A0A7C2JXT9"/>
<dbReference type="InterPro" id="IPR036107">
    <property type="entry name" value="CsrA_sf"/>
</dbReference>
<dbReference type="PANTHER" id="PTHR34984">
    <property type="entry name" value="CARBON STORAGE REGULATOR"/>
    <property type="match status" value="1"/>
</dbReference>
<proteinExistence type="inferred from homology"/>
<dbReference type="GO" id="GO:0005829">
    <property type="term" value="C:cytosol"/>
    <property type="evidence" value="ECO:0007669"/>
    <property type="project" value="TreeGrafter"/>
</dbReference>
<keyword evidence="2 4" id="KW-0810">Translation regulation</keyword>
<evidence type="ECO:0000256" key="2">
    <source>
        <dbReference type="ARBA" id="ARBA00022845"/>
    </source>
</evidence>
<comment type="subunit">
    <text evidence="4">Homodimer; the beta-strands of each monomer intercalate to form a hydrophobic core, while the alpha-helices form wings that extend away from the core.</text>
</comment>
<comment type="subcellular location">
    <subcellularLocation>
        <location evidence="4">Cytoplasm</location>
    </subcellularLocation>
</comment>
<dbReference type="GO" id="GO:0006109">
    <property type="term" value="P:regulation of carbohydrate metabolic process"/>
    <property type="evidence" value="ECO:0007669"/>
    <property type="project" value="InterPro"/>
</dbReference>
<dbReference type="GO" id="GO:1902208">
    <property type="term" value="P:regulation of bacterial-type flagellum assembly"/>
    <property type="evidence" value="ECO:0007669"/>
    <property type="project" value="UniProtKB-UniRule"/>
</dbReference>
<reference evidence="5" key="1">
    <citation type="journal article" date="2020" name="mSystems">
        <title>Genome- and Community-Level Interaction Insights into Carbon Utilization and Element Cycling Functions of Hydrothermarchaeota in Hydrothermal Sediment.</title>
        <authorList>
            <person name="Zhou Z."/>
            <person name="Liu Y."/>
            <person name="Xu W."/>
            <person name="Pan J."/>
            <person name="Luo Z.H."/>
            <person name="Li M."/>
        </authorList>
    </citation>
    <scope>NUCLEOTIDE SEQUENCE [LARGE SCALE GENOMIC DNA]</scope>
    <source>
        <strain evidence="5">SpSt-339</strain>
    </source>
</reference>
<comment type="function">
    <text evidence="4">A translational regulator that binds mRNA to regulate translation initiation and/or mRNA stability. Usually binds in the 5'-UTR at or near the Shine-Dalgarno sequence preventing ribosome-binding, thus repressing translation. Its main target seems to be the major flagellin gene, while its function is anatagonized by FliW.</text>
</comment>
<evidence type="ECO:0000256" key="1">
    <source>
        <dbReference type="ARBA" id="ARBA00022490"/>
    </source>
</evidence>
<dbReference type="InterPro" id="IPR003751">
    <property type="entry name" value="CsrA"/>
</dbReference>
<dbReference type="GO" id="GO:0045947">
    <property type="term" value="P:negative regulation of translational initiation"/>
    <property type="evidence" value="ECO:0007669"/>
    <property type="project" value="UniProtKB-UniRule"/>
</dbReference>
<gene>
    <name evidence="4" type="primary">csrA</name>
    <name evidence="5" type="ORF">ENQ76_07130</name>
</gene>
<dbReference type="Pfam" id="PF02599">
    <property type="entry name" value="CsrA"/>
    <property type="match status" value="1"/>
</dbReference>
<keyword evidence="4" id="KW-0678">Repressor</keyword>
<evidence type="ECO:0000256" key="4">
    <source>
        <dbReference type="HAMAP-Rule" id="MF_00167"/>
    </source>
</evidence>
<sequence>MLVLTRKSEEGIIIGNDVRVVVLSIRGNRVRLGITAPSRMPITRSEIAHEGCESANQEFEAELVCGPC</sequence>
<dbReference type="SUPFAM" id="SSF117130">
    <property type="entry name" value="CsrA-like"/>
    <property type="match status" value="1"/>
</dbReference>
<keyword evidence="4" id="KW-1005">Bacterial flagellum biogenesis</keyword>
<name>A0A7C2JXT9_9PLAN</name>
<comment type="caution">
    <text evidence="5">The sequence shown here is derived from an EMBL/GenBank/DDBJ whole genome shotgun (WGS) entry which is preliminary data.</text>
</comment>
<organism evidence="5">
    <name type="scientific">Schlesneria paludicola</name>
    <dbReference type="NCBI Taxonomy" id="360056"/>
    <lineage>
        <taxon>Bacteria</taxon>
        <taxon>Pseudomonadati</taxon>
        <taxon>Planctomycetota</taxon>
        <taxon>Planctomycetia</taxon>
        <taxon>Planctomycetales</taxon>
        <taxon>Planctomycetaceae</taxon>
        <taxon>Schlesneria</taxon>
    </lineage>
</organism>
<dbReference type="GO" id="GO:0048027">
    <property type="term" value="F:mRNA 5'-UTR binding"/>
    <property type="evidence" value="ECO:0007669"/>
    <property type="project" value="UniProtKB-UniRule"/>
</dbReference>
<dbReference type="GO" id="GO:0044781">
    <property type="term" value="P:bacterial-type flagellum organization"/>
    <property type="evidence" value="ECO:0007669"/>
    <property type="project" value="UniProtKB-KW"/>
</dbReference>
<accession>A0A7C2JXT9</accession>
<evidence type="ECO:0000313" key="5">
    <source>
        <dbReference type="EMBL" id="HEN15224.1"/>
    </source>
</evidence>
<dbReference type="EMBL" id="DSOK01000204">
    <property type="protein sequence ID" value="HEN15224.1"/>
    <property type="molecule type" value="Genomic_DNA"/>
</dbReference>
<keyword evidence="3 4" id="KW-0694">RNA-binding</keyword>
<dbReference type="Gene3D" id="2.60.40.4380">
    <property type="entry name" value="Translational regulator CsrA"/>
    <property type="match status" value="1"/>
</dbReference>
<comment type="similarity">
    <text evidence="4">Belongs to the CsrA/RsmA family.</text>
</comment>
<evidence type="ECO:0000256" key="3">
    <source>
        <dbReference type="ARBA" id="ARBA00022884"/>
    </source>
</evidence>
<dbReference type="GO" id="GO:0006402">
    <property type="term" value="P:mRNA catabolic process"/>
    <property type="evidence" value="ECO:0007669"/>
    <property type="project" value="InterPro"/>
</dbReference>
<keyword evidence="1 4" id="KW-0963">Cytoplasm</keyword>
<dbReference type="PANTHER" id="PTHR34984:SF1">
    <property type="entry name" value="CARBON STORAGE REGULATOR"/>
    <property type="match status" value="1"/>
</dbReference>
<dbReference type="HAMAP" id="MF_00167">
    <property type="entry name" value="CsrA"/>
    <property type="match status" value="1"/>
</dbReference>